<dbReference type="InterPro" id="IPR012314">
    <property type="entry name" value="Pept_M12B_GON-ADAMTSs"/>
</dbReference>
<name>K1PHJ7_MAGGI</name>
<dbReference type="AlphaFoldDB" id="K1PHJ7"/>
<organism evidence="2">
    <name type="scientific">Magallana gigas</name>
    <name type="common">Pacific oyster</name>
    <name type="synonym">Crassostrea gigas</name>
    <dbReference type="NCBI Taxonomy" id="29159"/>
    <lineage>
        <taxon>Eukaryota</taxon>
        <taxon>Metazoa</taxon>
        <taxon>Spiralia</taxon>
        <taxon>Lophotrochozoa</taxon>
        <taxon>Mollusca</taxon>
        <taxon>Bivalvia</taxon>
        <taxon>Autobranchia</taxon>
        <taxon>Pteriomorphia</taxon>
        <taxon>Ostreida</taxon>
        <taxon>Ostreoidea</taxon>
        <taxon>Ostreidae</taxon>
        <taxon>Magallana</taxon>
    </lineage>
</organism>
<evidence type="ECO:0000259" key="1">
    <source>
        <dbReference type="Pfam" id="PF08685"/>
    </source>
</evidence>
<accession>K1PHJ7</accession>
<dbReference type="HOGENOM" id="CLU_1416420_0_0_1"/>
<evidence type="ECO:0000313" key="2">
    <source>
        <dbReference type="EMBL" id="EKC18384.1"/>
    </source>
</evidence>
<proteinExistence type="predicted"/>
<dbReference type="GO" id="GO:0004222">
    <property type="term" value="F:metalloendopeptidase activity"/>
    <property type="evidence" value="ECO:0007669"/>
    <property type="project" value="InterPro"/>
</dbReference>
<protein>
    <recommendedName>
        <fullName evidence="1">GON domain-containing protein</fullName>
    </recommendedName>
</protein>
<sequence>MKRSYVDFTFTETVKEVQSDFVTSCSNLCLTRPFCVAVIFTKSTSRCRLQQMSTAGIITMIETDSTFYEVQFERSDRKIYPATCSEVKKCSPTASDGEFWLYPSKFNRQIPVKSYCHNMFSPETAKEFITLQNTNYFIRKDFCHLDNGDRCTRSSEPLRRTEFSKVKISITVREKSEFYSLIHVYLNRNSFF</sequence>
<dbReference type="Pfam" id="PF08685">
    <property type="entry name" value="GON"/>
    <property type="match status" value="1"/>
</dbReference>
<dbReference type="EMBL" id="JH816292">
    <property type="protein sequence ID" value="EKC18384.1"/>
    <property type="molecule type" value="Genomic_DNA"/>
</dbReference>
<feature type="domain" description="GON" evidence="1">
    <location>
        <begin position="82"/>
        <end position="171"/>
    </location>
</feature>
<reference evidence="2" key="1">
    <citation type="journal article" date="2012" name="Nature">
        <title>The oyster genome reveals stress adaptation and complexity of shell formation.</title>
        <authorList>
            <person name="Zhang G."/>
            <person name="Fang X."/>
            <person name="Guo X."/>
            <person name="Li L."/>
            <person name="Luo R."/>
            <person name="Xu F."/>
            <person name="Yang P."/>
            <person name="Zhang L."/>
            <person name="Wang X."/>
            <person name="Qi H."/>
            <person name="Xiong Z."/>
            <person name="Que H."/>
            <person name="Xie Y."/>
            <person name="Holland P.W."/>
            <person name="Paps J."/>
            <person name="Zhu Y."/>
            <person name="Wu F."/>
            <person name="Chen Y."/>
            <person name="Wang J."/>
            <person name="Peng C."/>
            <person name="Meng J."/>
            <person name="Yang L."/>
            <person name="Liu J."/>
            <person name="Wen B."/>
            <person name="Zhang N."/>
            <person name="Huang Z."/>
            <person name="Zhu Q."/>
            <person name="Feng Y."/>
            <person name="Mount A."/>
            <person name="Hedgecock D."/>
            <person name="Xu Z."/>
            <person name="Liu Y."/>
            <person name="Domazet-Loso T."/>
            <person name="Du Y."/>
            <person name="Sun X."/>
            <person name="Zhang S."/>
            <person name="Liu B."/>
            <person name="Cheng P."/>
            <person name="Jiang X."/>
            <person name="Li J."/>
            <person name="Fan D."/>
            <person name="Wang W."/>
            <person name="Fu W."/>
            <person name="Wang T."/>
            <person name="Wang B."/>
            <person name="Zhang J."/>
            <person name="Peng Z."/>
            <person name="Li Y."/>
            <person name="Li N."/>
            <person name="Wang J."/>
            <person name="Chen M."/>
            <person name="He Y."/>
            <person name="Tan F."/>
            <person name="Song X."/>
            <person name="Zheng Q."/>
            <person name="Huang R."/>
            <person name="Yang H."/>
            <person name="Du X."/>
            <person name="Chen L."/>
            <person name="Yang M."/>
            <person name="Gaffney P.M."/>
            <person name="Wang S."/>
            <person name="Luo L."/>
            <person name="She Z."/>
            <person name="Ming Y."/>
            <person name="Huang W."/>
            <person name="Zhang S."/>
            <person name="Huang B."/>
            <person name="Zhang Y."/>
            <person name="Qu T."/>
            <person name="Ni P."/>
            <person name="Miao G."/>
            <person name="Wang J."/>
            <person name="Wang Q."/>
            <person name="Steinberg C.E."/>
            <person name="Wang H."/>
            <person name="Li N."/>
            <person name="Qian L."/>
            <person name="Zhang G."/>
            <person name="Li Y."/>
            <person name="Yang H."/>
            <person name="Liu X."/>
            <person name="Wang J."/>
            <person name="Yin Y."/>
            <person name="Wang J."/>
        </authorList>
    </citation>
    <scope>NUCLEOTIDE SEQUENCE [LARGE SCALE GENOMIC DNA]</scope>
    <source>
        <strain evidence="2">05x7-T-G4-1.051#20</strain>
    </source>
</reference>
<dbReference type="InParanoid" id="K1PHJ7"/>
<dbReference type="GO" id="GO:0008270">
    <property type="term" value="F:zinc ion binding"/>
    <property type="evidence" value="ECO:0007669"/>
    <property type="project" value="InterPro"/>
</dbReference>
<gene>
    <name evidence="2" type="ORF">CGI_10013059</name>
</gene>